<evidence type="ECO:0000313" key="9">
    <source>
        <dbReference type="Proteomes" id="UP000236488"/>
    </source>
</evidence>
<dbReference type="GO" id="GO:0042301">
    <property type="term" value="F:phosphate ion binding"/>
    <property type="evidence" value="ECO:0007669"/>
    <property type="project" value="InterPro"/>
</dbReference>
<evidence type="ECO:0000256" key="3">
    <source>
        <dbReference type="ARBA" id="ARBA00022448"/>
    </source>
</evidence>
<proteinExistence type="inferred from homology"/>
<feature type="domain" description="PBP" evidence="7">
    <location>
        <begin position="44"/>
        <end position="284"/>
    </location>
</feature>
<dbReference type="InterPro" id="IPR050811">
    <property type="entry name" value="Phosphate_ABC_transporter"/>
</dbReference>
<protein>
    <recommendedName>
        <fullName evidence="7">PBP domain-containing protein</fullName>
    </recommendedName>
</protein>
<keyword evidence="9" id="KW-1185">Reference proteome</keyword>
<keyword evidence="4" id="KW-1003">Cell membrane</keyword>
<evidence type="ECO:0000256" key="1">
    <source>
        <dbReference type="ARBA" id="ARBA00004236"/>
    </source>
</evidence>
<dbReference type="EMBL" id="PPEL01000010">
    <property type="protein sequence ID" value="PNV66040.1"/>
    <property type="molecule type" value="Genomic_DNA"/>
</dbReference>
<evidence type="ECO:0000259" key="7">
    <source>
        <dbReference type="Pfam" id="PF12849"/>
    </source>
</evidence>
<dbReference type="PANTHER" id="PTHR30570:SF4">
    <property type="entry name" value="PHOSPHATE-BINDING PROTEIN PSTS 1"/>
    <property type="match status" value="1"/>
</dbReference>
<evidence type="ECO:0000256" key="6">
    <source>
        <dbReference type="ARBA" id="ARBA00023136"/>
    </source>
</evidence>
<evidence type="ECO:0000256" key="4">
    <source>
        <dbReference type="ARBA" id="ARBA00022475"/>
    </source>
</evidence>
<keyword evidence="6" id="KW-0472">Membrane</keyword>
<dbReference type="PROSITE" id="PS51318">
    <property type="entry name" value="TAT"/>
    <property type="match status" value="1"/>
</dbReference>
<dbReference type="InterPro" id="IPR006311">
    <property type="entry name" value="TAT_signal"/>
</dbReference>
<dbReference type="AlphaFoldDB" id="A0A2K2U786"/>
<dbReference type="Gene3D" id="3.40.190.10">
    <property type="entry name" value="Periplasmic binding protein-like II"/>
    <property type="match status" value="2"/>
</dbReference>
<dbReference type="GO" id="GO:0005886">
    <property type="term" value="C:plasma membrane"/>
    <property type="evidence" value="ECO:0007669"/>
    <property type="project" value="UniProtKB-SubCell"/>
</dbReference>
<keyword evidence="3" id="KW-0813">Transport</keyword>
<organism evidence="8 9">
    <name type="scientific">Rubneribacter badeniensis</name>
    <dbReference type="NCBI Taxonomy" id="2070688"/>
    <lineage>
        <taxon>Bacteria</taxon>
        <taxon>Bacillati</taxon>
        <taxon>Actinomycetota</taxon>
        <taxon>Coriobacteriia</taxon>
        <taxon>Eggerthellales</taxon>
        <taxon>Eggerthellaceae</taxon>
        <taxon>Rubneribacter</taxon>
    </lineage>
</organism>
<keyword evidence="5" id="KW-0732">Signal</keyword>
<dbReference type="CDD" id="cd13653">
    <property type="entry name" value="PBP2_phosphate_like_1"/>
    <property type="match status" value="1"/>
</dbReference>
<dbReference type="PANTHER" id="PTHR30570">
    <property type="entry name" value="PERIPLASMIC PHOSPHATE BINDING COMPONENT OF PHOSPHATE ABC TRANSPORTER"/>
    <property type="match status" value="1"/>
</dbReference>
<reference evidence="8 9" key="1">
    <citation type="journal article" date="2018" name="Int. J. Syst. Evol. Microbiol.">
        <title>Rubneribacter badeniensis gen. nov., sp. nov. and Enteroscipio rubneri gen. nov., sp. nov., new members of the Eggerthellaceae isolated from human faeces.</title>
        <authorList>
            <person name="Danylec N."/>
            <person name="Gobl A."/>
            <person name="Stoll D.A."/>
            <person name="Hetzer B."/>
            <person name="Kulling S.E."/>
            <person name="Huch M."/>
        </authorList>
    </citation>
    <scope>NUCLEOTIDE SEQUENCE [LARGE SCALE GENOMIC DNA]</scope>
    <source>
        <strain evidence="8 9">ResAG-85</strain>
    </source>
</reference>
<dbReference type="SUPFAM" id="SSF53850">
    <property type="entry name" value="Periplasmic binding protein-like II"/>
    <property type="match status" value="1"/>
</dbReference>
<comment type="similarity">
    <text evidence="2">Belongs to the PstS family.</text>
</comment>
<dbReference type="InterPro" id="IPR024370">
    <property type="entry name" value="PBP_domain"/>
</dbReference>
<dbReference type="RefSeq" id="WP_103262665.1">
    <property type="nucleotide sequence ID" value="NZ_PPEL01000010.1"/>
</dbReference>
<dbReference type="NCBIfam" id="TIGR02136">
    <property type="entry name" value="ptsS_2"/>
    <property type="match status" value="1"/>
</dbReference>
<evidence type="ECO:0000313" key="8">
    <source>
        <dbReference type="EMBL" id="PNV66040.1"/>
    </source>
</evidence>
<name>A0A2K2U786_9ACTN</name>
<comment type="subcellular location">
    <subcellularLocation>
        <location evidence="1">Cell membrane</location>
    </subcellularLocation>
</comment>
<accession>A0A2K2U786</accession>
<sequence>MQGQLISRRSFIGAAAGAAMAFAGLGLVGCGSSGSGNSGDAASGSAGAALSGTVTAVGSTALQPLCEAAAEQFMAENAGVQITVQGGGSGQGITQIAQGAVQIGNSDVFAETKLENASDLDKIKDNRVCVVGMGPIVNSDVTIDDISLEDLKGIFTGKITNWKEVGGNDEDIVVINRASGSGTRATFEAAVLAGEEAPFDFKPQEQDSSGTVTKMVSTTPGAISYVAFSYYDESFKALKVDGVDPAPENVEDNSWTIWAYEHMYTVAEPDEATQAFIDYMMSDEVQSSLVEAQGYIPVSGMKVEKDADGNVTTL</sequence>
<evidence type="ECO:0000256" key="2">
    <source>
        <dbReference type="ARBA" id="ARBA00008725"/>
    </source>
</evidence>
<dbReference type="Proteomes" id="UP000236488">
    <property type="component" value="Unassembled WGS sequence"/>
</dbReference>
<gene>
    <name evidence="8" type="ORF">C2L80_03380</name>
</gene>
<comment type="caution">
    <text evidence="8">The sequence shown here is derived from an EMBL/GenBank/DDBJ whole genome shotgun (WGS) entry which is preliminary data.</text>
</comment>
<dbReference type="InterPro" id="IPR011862">
    <property type="entry name" value="Phos-bd"/>
</dbReference>
<dbReference type="Pfam" id="PF12849">
    <property type="entry name" value="PBP_like_2"/>
    <property type="match status" value="1"/>
</dbReference>
<evidence type="ECO:0000256" key="5">
    <source>
        <dbReference type="ARBA" id="ARBA00022729"/>
    </source>
</evidence>